<dbReference type="InterPro" id="IPR006085">
    <property type="entry name" value="XPG_DNA_repair_N"/>
</dbReference>
<dbReference type="SMART" id="SM00484">
    <property type="entry name" value="XPGI"/>
    <property type="match status" value="1"/>
</dbReference>
<dbReference type="SMART" id="SM00485">
    <property type="entry name" value="XPGN"/>
    <property type="match status" value="1"/>
</dbReference>
<evidence type="ECO:0000313" key="5">
    <source>
        <dbReference type="EMBL" id="CCH40605.1"/>
    </source>
</evidence>
<dbReference type="InterPro" id="IPR006084">
    <property type="entry name" value="XPG/Rad2"/>
</dbReference>
<dbReference type="Proteomes" id="UP000009328">
    <property type="component" value="Unassembled WGS sequence"/>
</dbReference>
<proteinExistence type="inferred from homology"/>
<dbReference type="InterPro" id="IPR022040">
    <property type="entry name" value="MKT1_N"/>
</dbReference>
<organism evidence="5 6">
    <name type="scientific">Wickerhamomyces ciferrii (strain ATCC 14091 / BCRC 22168 / CBS 111 / JCM 3599 / NBRC 0793 / NRRL Y-1031 F-60-10)</name>
    <name type="common">Yeast</name>
    <name type="synonym">Pichia ciferrii</name>
    <dbReference type="NCBI Taxonomy" id="1206466"/>
    <lineage>
        <taxon>Eukaryota</taxon>
        <taxon>Fungi</taxon>
        <taxon>Dikarya</taxon>
        <taxon>Ascomycota</taxon>
        <taxon>Saccharomycotina</taxon>
        <taxon>Saccharomycetes</taxon>
        <taxon>Phaffomycetales</taxon>
        <taxon>Wickerhamomycetaceae</taxon>
        <taxon>Wickerhamomyces</taxon>
    </lineage>
</organism>
<dbReference type="Gene3D" id="3.40.50.1010">
    <property type="entry name" value="5'-nuclease"/>
    <property type="match status" value="1"/>
</dbReference>
<name>K0K6R7_WICCF</name>
<dbReference type="GO" id="GO:0004518">
    <property type="term" value="F:nuclease activity"/>
    <property type="evidence" value="ECO:0007669"/>
    <property type="project" value="InterPro"/>
</dbReference>
<dbReference type="Pfam" id="PF00752">
    <property type="entry name" value="XPG_N"/>
    <property type="match status" value="1"/>
</dbReference>
<dbReference type="GO" id="GO:0006974">
    <property type="term" value="P:DNA damage response"/>
    <property type="evidence" value="ECO:0007669"/>
    <property type="project" value="UniProtKB-ARBA"/>
</dbReference>
<evidence type="ECO:0008006" key="7">
    <source>
        <dbReference type="Google" id="ProtNLM"/>
    </source>
</evidence>
<keyword evidence="6" id="KW-1185">Reference proteome</keyword>
<dbReference type="InterPro" id="IPR022039">
    <property type="entry name" value="MKT1_C"/>
</dbReference>
<dbReference type="eggNOG" id="ENOG502QVHA">
    <property type="taxonomic scope" value="Eukaryota"/>
</dbReference>
<reference evidence="5 6" key="1">
    <citation type="journal article" date="2012" name="Eukaryot. Cell">
        <title>Draft genome sequence of Wickerhamomyces ciferrii NRRL Y-1031 F-60-10.</title>
        <authorList>
            <person name="Schneider J."/>
            <person name="Andrea H."/>
            <person name="Blom J."/>
            <person name="Jaenicke S."/>
            <person name="Ruckert C."/>
            <person name="Schorsch C."/>
            <person name="Szczepanowski R."/>
            <person name="Farwick M."/>
            <person name="Goesmann A."/>
            <person name="Puhler A."/>
            <person name="Schaffer S."/>
            <person name="Tauch A."/>
            <person name="Kohler T."/>
            <person name="Brinkrolf K."/>
        </authorList>
    </citation>
    <scope>NUCLEOTIDE SEQUENCE [LARGE SCALE GENOMIC DNA]</scope>
    <source>
        <strain evidence="6">ATCC 14091 / BCRC 22168 / CBS 111 / JCM 3599 / NBRC 0793 / NRRL Y-1031 F-60-10</strain>
    </source>
</reference>
<dbReference type="FunCoup" id="K0K6R7">
    <property type="interactions" value="388"/>
</dbReference>
<dbReference type="Pfam" id="PF12247">
    <property type="entry name" value="MKT1_N"/>
    <property type="match status" value="1"/>
</dbReference>
<dbReference type="SUPFAM" id="SSF88723">
    <property type="entry name" value="PIN domain-like"/>
    <property type="match status" value="1"/>
</dbReference>
<feature type="domain" description="XPG-I" evidence="3">
    <location>
        <begin position="153"/>
        <end position="222"/>
    </location>
</feature>
<evidence type="ECO:0000259" key="3">
    <source>
        <dbReference type="SMART" id="SM00484"/>
    </source>
</evidence>
<feature type="domain" description="XPG N-terminal" evidence="4">
    <location>
        <begin position="4"/>
        <end position="99"/>
    </location>
</feature>
<sequence length="735" mass="84393">MPIVKSLEQYFFERNLPVTLPVETLKNSRLGIDVNHYLSRLLGSKRELNIDAIGGFPNSLKTYIRSDVQLFRELNITPIFVFSGNDIVDQYDLKNSKENSSAETFRERAWNHYGSYQSKNQTSIPFTPHDTFRDYNAPFTFEAITRDLIDYFNDLGLEYFVAPYLSWAQLSYFYETEYIDAIYGPTECVLLPNVDKYIFAFEFPEKVFRFVEKRRLLNEFQIGPQQLLEIAVSVGCDLQPVTLPIYNGYPQQQLFHIGLSIINGGGNIYSNISALNNEDVKTRFQKGVLALQYLPVLKQNGRVELSHYDEHIEPPNPDTLPPSDIHDIIGQRLPHEYFFYESLGLINPKILESVVYGTYFENQPIDGGIPSQYKSLVSSTVNAFKNKELNLLTQSINRYYQVKKIHFVKYFDKDDVELDNKMYPPMSTTIDGIVIKSDTETFNFSSFLNSLEEDDLLGKKIIGEYGVSQEADRLKTDYEIIATSTLRTLSLLGLIDFKNGKLVPNKWSKSLFAIKNFDPIHQEKLLTLLIFIKLNAFQITEPFTPSLIGNSTTTDPKNSRTVLLFARLATFLQVEQKQTQYIGPISRNILAFRSSIDLVKNNIRELLECVLVNSLANNEVSKLDKTNSQWRKLVSQIPYKEGTPNTILGIVFQAVFDIYFQQDGDLARAKLEVFEAFRGQHNSISNLEEDLSKGFKFIKQAFNLVEVLHEDNLINSEVFADFERVNKITVEALKK</sequence>
<dbReference type="InterPro" id="IPR029060">
    <property type="entry name" value="PIN-like_dom_sf"/>
</dbReference>
<dbReference type="GO" id="GO:0003730">
    <property type="term" value="F:mRNA 3'-UTR binding"/>
    <property type="evidence" value="ECO:0007669"/>
    <property type="project" value="TreeGrafter"/>
</dbReference>
<evidence type="ECO:0000256" key="1">
    <source>
        <dbReference type="ARBA" id="ARBA00022845"/>
    </source>
</evidence>
<dbReference type="PANTHER" id="PTHR11081:SF32">
    <property type="entry name" value="POST-TRANSCRIPTIONAL REGULATOR MKT1"/>
    <property type="match status" value="1"/>
</dbReference>
<dbReference type="EMBL" id="CAIF01000001">
    <property type="protein sequence ID" value="CCH40605.1"/>
    <property type="molecule type" value="Genomic_DNA"/>
</dbReference>
<evidence type="ECO:0000313" key="6">
    <source>
        <dbReference type="Proteomes" id="UP000009328"/>
    </source>
</evidence>
<dbReference type="STRING" id="1206466.K0K6R7"/>
<dbReference type="InterPro" id="IPR006086">
    <property type="entry name" value="XPG-I_dom"/>
</dbReference>
<protein>
    <recommendedName>
        <fullName evidence="7">XPG N-terminal domain-containing protein</fullName>
    </recommendedName>
</protein>
<comment type="caution">
    <text evidence="5">The sequence shown here is derived from an EMBL/GenBank/DDBJ whole genome shotgun (WGS) entry which is preliminary data.</text>
</comment>
<keyword evidence="1" id="KW-0810">Translation regulation</keyword>
<evidence type="ECO:0000259" key="4">
    <source>
        <dbReference type="SMART" id="SM00485"/>
    </source>
</evidence>
<dbReference type="GO" id="GO:0006417">
    <property type="term" value="P:regulation of translation"/>
    <property type="evidence" value="ECO:0007669"/>
    <property type="project" value="UniProtKB-KW"/>
</dbReference>
<dbReference type="Pfam" id="PF12246">
    <property type="entry name" value="MKT1_C"/>
    <property type="match status" value="1"/>
</dbReference>
<dbReference type="PANTHER" id="PTHR11081">
    <property type="entry name" value="FLAP ENDONUCLEASE FAMILY MEMBER"/>
    <property type="match status" value="1"/>
</dbReference>
<dbReference type="AlphaFoldDB" id="K0K6R7"/>
<comment type="similarity">
    <text evidence="2">Belongs to the XPG/RAD2 endonuclease family.</text>
</comment>
<evidence type="ECO:0000256" key="2">
    <source>
        <dbReference type="ARBA" id="ARBA00024023"/>
    </source>
</evidence>
<dbReference type="HOGENOM" id="CLU_378548_0_0_1"/>
<gene>
    <name evidence="5" type="ORF">BN7_138</name>
</gene>
<dbReference type="CDD" id="cd09858">
    <property type="entry name" value="PIN_MKT1"/>
    <property type="match status" value="1"/>
</dbReference>
<accession>K0K6R7</accession>
<dbReference type="InParanoid" id="K0K6R7"/>